<dbReference type="AlphaFoldDB" id="B8MLG2"/>
<gene>
    <name evidence="2" type="ORF">TSTA_049320</name>
</gene>
<dbReference type="InterPro" id="IPR039057">
    <property type="entry name" value="Spo22/ZIP4"/>
</dbReference>
<organism evidence="2 3">
    <name type="scientific">Talaromyces stipitatus (strain ATCC 10500 / CBS 375.48 / QM 6759 / NRRL 1006)</name>
    <name type="common">Penicillium stipitatum</name>
    <dbReference type="NCBI Taxonomy" id="441959"/>
    <lineage>
        <taxon>Eukaryota</taxon>
        <taxon>Fungi</taxon>
        <taxon>Dikarya</taxon>
        <taxon>Ascomycota</taxon>
        <taxon>Pezizomycotina</taxon>
        <taxon>Eurotiomycetes</taxon>
        <taxon>Eurotiomycetidae</taxon>
        <taxon>Eurotiales</taxon>
        <taxon>Trichocomaceae</taxon>
        <taxon>Talaromyces</taxon>
        <taxon>Talaromyces sect. Talaromyces</taxon>
    </lineage>
</organism>
<dbReference type="Pfam" id="PF08631">
    <property type="entry name" value="SPO22"/>
    <property type="match status" value="1"/>
</dbReference>
<dbReference type="RefSeq" id="XP_002485448.1">
    <property type="nucleotide sequence ID" value="XM_002485403.1"/>
</dbReference>
<dbReference type="HOGENOM" id="CLU_602927_0_0_1"/>
<dbReference type="GO" id="GO:0051321">
    <property type="term" value="P:meiotic cell cycle"/>
    <property type="evidence" value="ECO:0007669"/>
    <property type="project" value="UniProtKB-KW"/>
</dbReference>
<dbReference type="OrthoDB" id="4523054at2759"/>
<name>B8MLG2_TALSN</name>
<dbReference type="Proteomes" id="UP000001745">
    <property type="component" value="Unassembled WGS sequence"/>
</dbReference>
<evidence type="ECO:0000313" key="2">
    <source>
        <dbReference type="EMBL" id="EED15495.1"/>
    </source>
</evidence>
<dbReference type="PANTHER" id="PTHR40375:SF2">
    <property type="entry name" value="SPORULATION-SPECIFIC PROTEIN 22"/>
    <property type="match status" value="1"/>
</dbReference>
<keyword evidence="3" id="KW-1185">Reference proteome</keyword>
<evidence type="ECO:0000313" key="3">
    <source>
        <dbReference type="Proteomes" id="UP000001745"/>
    </source>
</evidence>
<dbReference type="InterPro" id="IPR013940">
    <property type="entry name" value="Spo22/ZIP4/TEX11"/>
</dbReference>
<dbReference type="InParanoid" id="B8MLG2"/>
<dbReference type="PhylomeDB" id="B8MLG2"/>
<keyword evidence="1" id="KW-0469">Meiosis</keyword>
<accession>B8MLG2</accession>
<dbReference type="PANTHER" id="PTHR40375">
    <property type="entry name" value="SPORULATION-SPECIFIC PROTEIN 22"/>
    <property type="match status" value="1"/>
</dbReference>
<dbReference type="EMBL" id="EQ962657">
    <property type="protein sequence ID" value="EED15495.1"/>
    <property type="molecule type" value="Genomic_DNA"/>
</dbReference>
<reference evidence="3" key="1">
    <citation type="journal article" date="2015" name="Genome Announc.">
        <title>Genome sequence of the AIDS-associated pathogen Penicillium marneffei (ATCC18224) and its near taxonomic relative Talaromyces stipitatus (ATCC10500).</title>
        <authorList>
            <person name="Nierman W.C."/>
            <person name="Fedorova-Abrams N.D."/>
            <person name="Andrianopoulos A."/>
        </authorList>
    </citation>
    <scope>NUCLEOTIDE SEQUENCE [LARGE SCALE GENOMIC DNA]</scope>
    <source>
        <strain evidence="3">ATCC 10500 / CBS 375.48 / QM 6759 / NRRL 1006</strain>
    </source>
</reference>
<proteinExistence type="predicted"/>
<dbReference type="GO" id="GO:0090173">
    <property type="term" value="P:regulation of synaptonemal complex assembly"/>
    <property type="evidence" value="ECO:0007669"/>
    <property type="project" value="InterPro"/>
</dbReference>
<sequence length="454" mass="52405">MLVETTHLLQRAALRTNSVDFDELADPDIQDCVVKYHFLCAWMALKKGDIKEFEIRFKPLPQEITKSPVSREQYDSMCLFAFRLAVKNGWRGLAESLMPKLFETFSILKQFHPDVLEYKKMVSIFFYALSTADMEDMSGRFNSLRSELLQTIEQDLEGPLGLFLQLEVMSRREDFDKDAFYQDVCSIYSNYEPKSSPDKAMMTLWLLYRHINVFTQDEHWLQENFVALLRLVPSPPWKHSELLHFLTDLPSALNEILVKPLSTAASNVALIIVWKYVESAWSSCEYLEAQEWCRFCQNNLFQQAAPANKSNTALMDCSFQIGDYAEVKSSWAVLSKQEKEDPTTIHIVYQVALRNSDIDTAANLLASLIELENGEHRYALASVAAAVTVCSQVRRYALRSVYELIEKYPIVLKKPVNLDLHRALIRLIVYELREDPVDAEAQKTQMYEVLTWGE</sequence>
<dbReference type="VEuPathDB" id="FungiDB:TSTA_049320"/>
<dbReference type="GeneID" id="8100648"/>
<evidence type="ECO:0000256" key="1">
    <source>
        <dbReference type="ARBA" id="ARBA00023254"/>
    </source>
</evidence>
<protein>
    <submittedName>
        <fullName evidence="2">Uncharacterized protein</fullName>
    </submittedName>
</protein>